<dbReference type="Proteomes" id="UP000276776">
    <property type="component" value="Unassembled WGS sequence"/>
</dbReference>
<evidence type="ECO:0000313" key="8">
    <source>
        <dbReference type="WBParaSite" id="TCLT_0000827601-mRNA-1"/>
    </source>
</evidence>
<dbReference type="EC" id="3.2.1.52" evidence="3"/>
<evidence type="ECO:0000259" key="5">
    <source>
        <dbReference type="Pfam" id="PF00728"/>
    </source>
</evidence>
<feature type="domain" description="Glycoside hydrolase family 20 catalytic" evidence="5">
    <location>
        <begin position="67"/>
        <end position="254"/>
    </location>
</feature>
<evidence type="ECO:0000256" key="3">
    <source>
        <dbReference type="ARBA" id="ARBA00012663"/>
    </source>
</evidence>
<organism evidence="8">
    <name type="scientific">Thelazia callipaeda</name>
    <name type="common">Oriental eyeworm</name>
    <name type="synonym">Parasitic nematode</name>
    <dbReference type="NCBI Taxonomy" id="103827"/>
    <lineage>
        <taxon>Eukaryota</taxon>
        <taxon>Metazoa</taxon>
        <taxon>Ecdysozoa</taxon>
        <taxon>Nematoda</taxon>
        <taxon>Chromadorea</taxon>
        <taxon>Rhabditida</taxon>
        <taxon>Spirurina</taxon>
        <taxon>Spiruromorpha</taxon>
        <taxon>Thelazioidea</taxon>
        <taxon>Thelaziidae</taxon>
        <taxon>Thelazia</taxon>
    </lineage>
</organism>
<keyword evidence="4" id="KW-0378">Hydrolase</keyword>
<comment type="similarity">
    <text evidence="2">Belongs to the glycosyl hydrolase 20 family.</text>
</comment>
<evidence type="ECO:0000313" key="6">
    <source>
        <dbReference type="EMBL" id="VDN05806.1"/>
    </source>
</evidence>
<evidence type="ECO:0000256" key="4">
    <source>
        <dbReference type="ARBA" id="ARBA00022801"/>
    </source>
</evidence>
<evidence type="ECO:0000256" key="2">
    <source>
        <dbReference type="ARBA" id="ARBA00006285"/>
    </source>
</evidence>
<dbReference type="STRING" id="103827.A0A0N5D5J3"/>
<dbReference type="PANTHER" id="PTHR21040">
    <property type="entry name" value="BCDNA.GH04120"/>
    <property type="match status" value="1"/>
</dbReference>
<evidence type="ECO:0000256" key="1">
    <source>
        <dbReference type="ARBA" id="ARBA00001231"/>
    </source>
</evidence>
<dbReference type="SUPFAM" id="SSF51445">
    <property type="entry name" value="(Trans)glycosidases"/>
    <property type="match status" value="1"/>
</dbReference>
<dbReference type="OMA" id="VCSYPGH"/>
<dbReference type="InterPro" id="IPR017853">
    <property type="entry name" value="GH"/>
</dbReference>
<dbReference type="InterPro" id="IPR038901">
    <property type="entry name" value="HEXDC-like"/>
</dbReference>
<reference evidence="6 7" key="2">
    <citation type="submission" date="2018-11" db="EMBL/GenBank/DDBJ databases">
        <authorList>
            <consortium name="Pathogen Informatics"/>
        </authorList>
    </citation>
    <scope>NUCLEOTIDE SEQUENCE [LARGE SCALE GENOMIC DNA]</scope>
</reference>
<keyword evidence="7" id="KW-1185">Reference proteome</keyword>
<dbReference type="GO" id="GO:0005975">
    <property type="term" value="P:carbohydrate metabolic process"/>
    <property type="evidence" value="ECO:0007669"/>
    <property type="project" value="InterPro"/>
</dbReference>
<dbReference type="AlphaFoldDB" id="A0A0N5D5J3"/>
<comment type="catalytic activity">
    <reaction evidence="1">
        <text>Hydrolysis of terminal non-reducing N-acetyl-D-hexosamine residues in N-acetyl-beta-D-hexosaminides.</text>
        <dbReference type="EC" id="3.2.1.52"/>
    </reaction>
</comment>
<dbReference type="OrthoDB" id="47475at2759"/>
<dbReference type="PANTHER" id="PTHR21040:SF4">
    <property type="entry name" value="BETA-N-ACETYLHEXOSAMINIDASE"/>
    <property type="match status" value="1"/>
</dbReference>
<reference evidence="8" key="1">
    <citation type="submission" date="2016-04" db="UniProtKB">
        <authorList>
            <consortium name="WormBaseParasite"/>
        </authorList>
    </citation>
    <scope>IDENTIFICATION</scope>
</reference>
<gene>
    <name evidence="6" type="ORF">TCLT_LOCUS8265</name>
</gene>
<dbReference type="Pfam" id="PF00728">
    <property type="entry name" value="Glyco_hydro_20"/>
    <property type="match status" value="1"/>
</dbReference>
<evidence type="ECO:0000313" key="7">
    <source>
        <dbReference type="Proteomes" id="UP000276776"/>
    </source>
</evidence>
<dbReference type="EMBL" id="UYYF01004607">
    <property type="protein sequence ID" value="VDN05806.1"/>
    <property type="molecule type" value="Genomic_DNA"/>
</dbReference>
<name>A0A0N5D5J3_THECL</name>
<protein>
    <recommendedName>
        <fullName evidence="3">beta-N-acetylhexosaminidase</fullName>
        <ecNumber evidence="3">3.2.1.52</ecNumber>
    </recommendedName>
</protein>
<accession>A0A0N5D5J3</accession>
<dbReference type="CDD" id="cd06565">
    <property type="entry name" value="GH20_GcnA-like"/>
    <property type="match status" value="1"/>
</dbReference>
<dbReference type="InterPro" id="IPR015883">
    <property type="entry name" value="Glyco_hydro_20_cat"/>
</dbReference>
<proteinExistence type="inferred from homology"/>
<sequence>MAKANLIDLTFQRVFYANRIIHFDLKGAAPKVKFLEEVLRLIKANGATGILLEWEDTFPFDGILSENRNSDAYTVEEVHDLLRTAQSLELDIIPLVQTFGHLEWILKVEKFRKYREEDMFPQVVCLADEEGVSIVLESIQQVVNLHLSYGIKYFHIGADEAFQYGSCEKDLAWMRTTRKEKDHLAANHLAKVAKYVKKLIPGVRVLAWHDMVQSFPAHLVLQYHLDKLLEIVVWDYSETLQQQNEYNWYTLASKFPTVWASSAFKGANKPSSTFLDLKHYLLNNQAWITHRKIYGPLFRNFRGIIITGWQRYDHFAVLCELLPVAVPSVILNLLVAKAGDGPSAAFVLEDATEALNCTKMIAVEDLFSFSSCKFPGVRLFEAIHLLKNYMDEIDTQIFENDQVKGWLSRFNLRYRYSQNWYLVQIEALVKIYAEEMIATTESIKSLMSTIFKKHTVDEWIYEHVDPVTERLIDLSKHIKELKTQRIFAVRNFDIKREVQSSQY</sequence>
<dbReference type="WBParaSite" id="TCLT_0000827601-mRNA-1">
    <property type="protein sequence ID" value="TCLT_0000827601-mRNA-1"/>
    <property type="gene ID" value="TCLT_0000827601"/>
</dbReference>
<dbReference type="Gene3D" id="3.20.20.80">
    <property type="entry name" value="Glycosidases"/>
    <property type="match status" value="1"/>
</dbReference>
<dbReference type="GO" id="GO:0004563">
    <property type="term" value="F:beta-N-acetylhexosaminidase activity"/>
    <property type="evidence" value="ECO:0007669"/>
    <property type="project" value="UniProtKB-EC"/>
</dbReference>